<dbReference type="GeneID" id="41587965"/>
<evidence type="ECO:0000259" key="1">
    <source>
        <dbReference type="PROSITE" id="PS51819"/>
    </source>
</evidence>
<accession>A0A1N5TTK0</accession>
<proteinExistence type="predicted"/>
<dbReference type="EMBL" id="LT671858">
    <property type="protein sequence ID" value="SIM51724.1"/>
    <property type="molecule type" value="Genomic_DNA"/>
</dbReference>
<name>A0A1N5TTK0_9ARCH</name>
<dbReference type="Gene3D" id="3.10.180.10">
    <property type="entry name" value="2,3-Dihydroxybiphenyl 1,2-Dioxygenase, domain 1"/>
    <property type="match status" value="1"/>
</dbReference>
<dbReference type="InterPro" id="IPR004360">
    <property type="entry name" value="Glyas_Fos-R_dOase_dom"/>
</dbReference>
<dbReference type="Proteomes" id="UP000195607">
    <property type="component" value="Chromosome I"/>
</dbReference>
<dbReference type="RefSeq" id="WP_148689613.1">
    <property type="nucleotide sequence ID" value="NZ_LT671858.1"/>
</dbReference>
<dbReference type="PROSITE" id="PS51819">
    <property type="entry name" value="VOC"/>
    <property type="match status" value="1"/>
</dbReference>
<evidence type="ECO:0000313" key="2">
    <source>
        <dbReference type="EMBL" id="SIM51724.1"/>
    </source>
</evidence>
<sequence>MRKPGLYWRHYFQYGYTIPACFDPKRDGDNFELPPNPDHIYFSVKNLNDVFKRAQELGAMFSDGIAKRPWGEISSYLKDPFGNKICFVQEETVFRGNDI</sequence>
<protein>
    <submittedName>
        <fullName evidence="2">Glyoxalase-like domain protein</fullName>
    </submittedName>
</protein>
<organism evidence="2 3">
    <name type="scientific">Cuniculiplasma divulgatum</name>
    <dbReference type="NCBI Taxonomy" id="1673428"/>
    <lineage>
        <taxon>Archaea</taxon>
        <taxon>Methanobacteriati</taxon>
        <taxon>Thermoplasmatota</taxon>
        <taxon>Thermoplasmata</taxon>
        <taxon>Thermoplasmatales</taxon>
        <taxon>Cuniculiplasmataceae</taxon>
        <taxon>Cuniculiplasma</taxon>
    </lineage>
</organism>
<dbReference type="InterPro" id="IPR037523">
    <property type="entry name" value="VOC_core"/>
</dbReference>
<evidence type="ECO:0000313" key="3">
    <source>
        <dbReference type="Proteomes" id="UP000195607"/>
    </source>
</evidence>
<dbReference type="AlphaFoldDB" id="A0A1N5TTK0"/>
<feature type="domain" description="VOC" evidence="1">
    <location>
        <begin position="1"/>
        <end position="90"/>
    </location>
</feature>
<gene>
    <name evidence="2" type="ORF">CSP5_0684</name>
</gene>
<dbReference type="Pfam" id="PF00903">
    <property type="entry name" value="Glyoxalase"/>
    <property type="match status" value="1"/>
</dbReference>
<dbReference type="InterPro" id="IPR029068">
    <property type="entry name" value="Glyas_Bleomycin-R_OHBP_Dase"/>
</dbReference>
<reference evidence="2 3" key="1">
    <citation type="submission" date="2016-04" db="EMBL/GenBank/DDBJ databases">
        <authorList>
            <person name="Evans L.H."/>
            <person name="Alamgir A."/>
            <person name="Owens N."/>
            <person name="Weber N.D."/>
            <person name="Virtaneva K."/>
            <person name="Barbian K."/>
            <person name="Babar A."/>
            <person name="Rosenke K."/>
        </authorList>
    </citation>
    <scope>NUCLEOTIDE SEQUENCE [LARGE SCALE GENOMIC DNA]</scope>
    <source>
        <strain evidence="3">S5(T) (JCM 30642 \VKM B-2941)</strain>
    </source>
</reference>
<dbReference type="SUPFAM" id="SSF54593">
    <property type="entry name" value="Glyoxalase/Bleomycin resistance protein/Dihydroxybiphenyl dioxygenase"/>
    <property type="match status" value="1"/>
</dbReference>